<dbReference type="PANTHER" id="PTHR30383">
    <property type="entry name" value="THIOESTERASE 1/PROTEASE 1/LYSOPHOSPHOLIPASE L1"/>
    <property type="match status" value="1"/>
</dbReference>
<dbReference type="PANTHER" id="PTHR30383:SF2">
    <property type="entry name" value="CELLULOSE-BINDING PROTEIN"/>
    <property type="match status" value="1"/>
</dbReference>
<feature type="domain" description="SGNH hydrolase-type esterase" evidence="2">
    <location>
        <begin position="26"/>
        <end position="206"/>
    </location>
</feature>
<gene>
    <name evidence="3" type="ORF">DNG_09453</name>
</gene>
<comment type="caution">
    <text evidence="3">The sequence shown here is derived from an EMBL/GenBank/DDBJ whole genome shotgun (WGS) entry which is preliminary data.</text>
</comment>
<evidence type="ECO:0000313" key="3">
    <source>
        <dbReference type="EMBL" id="SPO06759.1"/>
    </source>
</evidence>
<dbReference type="AlphaFoldDB" id="A0AAE8N6Y0"/>
<dbReference type="Gene3D" id="3.40.50.1110">
    <property type="entry name" value="SGNH hydrolase"/>
    <property type="match status" value="1"/>
</dbReference>
<dbReference type="Pfam" id="PF13472">
    <property type="entry name" value="Lipase_GDSL_2"/>
    <property type="match status" value="1"/>
</dbReference>
<evidence type="ECO:0000313" key="4">
    <source>
        <dbReference type="Proteomes" id="UP001187682"/>
    </source>
</evidence>
<keyword evidence="1" id="KW-0732">Signal</keyword>
<feature type="chain" id="PRO_5041989962" evidence="1">
    <location>
        <begin position="19"/>
        <end position="225"/>
    </location>
</feature>
<dbReference type="SUPFAM" id="SSF52266">
    <property type="entry name" value="SGNH hydrolase"/>
    <property type="match status" value="1"/>
</dbReference>
<keyword evidence="4" id="KW-1185">Reference proteome</keyword>
<dbReference type="GO" id="GO:0004622">
    <property type="term" value="F:phosphatidylcholine lysophospholipase activity"/>
    <property type="evidence" value="ECO:0007669"/>
    <property type="project" value="TreeGrafter"/>
</dbReference>
<name>A0AAE8N6Y0_9PEZI</name>
<dbReference type="InterPro" id="IPR051532">
    <property type="entry name" value="Ester_Hydrolysis_Enzymes"/>
</dbReference>
<feature type="signal peptide" evidence="1">
    <location>
        <begin position="1"/>
        <end position="18"/>
    </location>
</feature>
<proteinExistence type="predicted"/>
<accession>A0AAE8N6Y0</accession>
<evidence type="ECO:0000256" key="1">
    <source>
        <dbReference type="SAM" id="SignalP"/>
    </source>
</evidence>
<dbReference type="InterPro" id="IPR036514">
    <property type="entry name" value="SGNH_hydro_sf"/>
</dbReference>
<evidence type="ECO:0000259" key="2">
    <source>
        <dbReference type="Pfam" id="PF13472"/>
    </source>
</evidence>
<dbReference type="InterPro" id="IPR013830">
    <property type="entry name" value="SGNH_hydro"/>
</dbReference>
<organism evidence="3 4">
    <name type="scientific">Cephalotrichum gorgonifer</name>
    <dbReference type="NCBI Taxonomy" id="2041049"/>
    <lineage>
        <taxon>Eukaryota</taxon>
        <taxon>Fungi</taxon>
        <taxon>Dikarya</taxon>
        <taxon>Ascomycota</taxon>
        <taxon>Pezizomycotina</taxon>
        <taxon>Sordariomycetes</taxon>
        <taxon>Hypocreomycetidae</taxon>
        <taxon>Microascales</taxon>
        <taxon>Microascaceae</taxon>
        <taxon>Cephalotrichum</taxon>
    </lineage>
</organism>
<protein>
    <submittedName>
        <fullName evidence="3">Related to acetylxylan esterase</fullName>
    </submittedName>
</protein>
<reference evidence="3" key="1">
    <citation type="submission" date="2018-03" db="EMBL/GenBank/DDBJ databases">
        <authorList>
            <person name="Guldener U."/>
        </authorList>
    </citation>
    <scope>NUCLEOTIDE SEQUENCE</scope>
</reference>
<dbReference type="EMBL" id="ONZQ02000017">
    <property type="protein sequence ID" value="SPO06759.1"/>
    <property type="molecule type" value="Genomic_DNA"/>
</dbReference>
<sequence length="225" mass="24177">MHLSKSAIALGLASVALGQKLKFMPLGDSITEYTCWRAKVWDQLVTGGLSNNIDFVGSTNTNPANCKATSGSFDLDHEGHSGFEATEIANLYIKDWAKAKPDIVNIHLGTNDISAGTSTSDIIGAIYTILLALRAENPNVAVIVDKIIPNPSHVEQTQALNAAIPVFVRTYTSEQSPMFTGDVSQEAGYKVEYNKADGVHPNDEGDKFIAGKIGPLLIKVIQYIS</sequence>
<dbReference type="Proteomes" id="UP001187682">
    <property type="component" value="Unassembled WGS sequence"/>
</dbReference>